<evidence type="ECO:0000256" key="1">
    <source>
        <dbReference type="SAM" id="MobiDB-lite"/>
    </source>
</evidence>
<evidence type="ECO:0000313" key="3">
    <source>
        <dbReference type="Proteomes" id="UP001391051"/>
    </source>
</evidence>
<sequence length="177" mass="19615">MDTAQASKRKRELVDGDADDGNASDVQTHERASGKRACRVIKEEPDEVRGVLLSRPEHPQDNSPVKEKDSVKKEEEPETGRNSLVTPPPSQPESPPSPPPKYWHPAFPDRAVRCRYCQRTDKVLRVPAARSNTFNGGRVQFTCTVGQCSFYSGTDVKLADKADLELAVSRMVIRGSI</sequence>
<evidence type="ECO:0000313" key="2">
    <source>
        <dbReference type="EMBL" id="KAK7940736.1"/>
    </source>
</evidence>
<proteinExistence type="predicted"/>
<feature type="region of interest" description="Disordered" evidence="1">
    <location>
        <begin position="1"/>
        <end position="104"/>
    </location>
</feature>
<keyword evidence="3" id="KW-1185">Reference proteome</keyword>
<dbReference type="GeneID" id="92082407"/>
<name>A0ABR1PUP6_9PEZI</name>
<comment type="caution">
    <text evidence="2">The sequence shown here is derived from an EMBL/GenBank/DDBJ whole genome shotgun (WGS) entry which is preliminary data.</text>
</comment>
<reference evidence="2 3" key="1">
    <citation type="submission" date="2023-01" db="EMBL/GenBank/DDBJ databases">
        <title>Analysis of 21 Apiospora genomes using comparative genomics revels a genus with tremendous synthesis potential of carbohydrate active enzymes and secondary metabolites.</title>
        <authorList>
            <person name="Sorensen T."/>
        </authorList>
    </citation>
    <scope>NUCLEOTIDE SEQUENCE [LARGE SCALE GENOMIC DNA]</scope>
    <source>
        <strain evidence="2 3">CBS 24483</strain>
    </source>
</reference>
<gene>
    <name evidence="2" type="ORF">PG986_013123</name>
</gene>
<organism evidence="2 3">
    <name type="scientific">Apiospora aurea</name>
    <dbReference type="NCBI Taxonomy" id="335848"/>
    <lineage>
        <taxon>Eukaryota</taxon>
        <taxon>Fungi</taxon>
        <taxon>Dikarya</taxon>
        <taxon>Ascomycota</taxon>
        <taxon>Pezizomycotina</taxon>
        <taxon>Sordariomycetes</taxon>
        <taxon>Xylariomycetidae</taxon>
        <taxon>Amphisphaeriales</taxon>
        <taxon>Apiosporaceae</taxon>
        <taxon>Apiospora</taxon>
    </lineage>
</organism>
<feature type="compositionally biased region" description="Pro residues" evidence="1">
    <location>
        <begin position="86"/>
        <end position="102"/>
    </location>
</feature>
<dbReference type="RefSeq" id="XP_066693488.1">
    <property type="nucleotide sequence ID" value="XM_066849345.1"/>
</dbReference>
<dbReference type="EMBL" id="JAQQWE010000009">
    <property type="protein sequence ID" value="KAK7940736.1"/>
    <property type="molecule type" value="Genomic_DNA"/>
</dbReference>
<accession>A0ABR1PUP6</accession>
<protein>
    <submittedName>
        <fullName evidence="2">Uncharacterized protein</fullName>
    </submittedName>
</protein>
<feature type="compositionally biased region" description="Basic and acidic residues" evidence="1">
    <location>
        <begin position="40"/>
        <end position="79"/>
    </location>
</feature>
<dbReference type="Proteomes" id="UP001391051">
    <property type="component" value="Unassembled WGS sequence"/>
</dbReference>